<dbReference type="InterPro" id="IPR050330">
    <property type="entry name" value="Bact_OuterMem_StrucFunc"/>
</dbReference>
<dbReference type="PROSITE" id="PS51123">
    <property type="entry name" value="OMPA_2"/>
    <property type="match status" value="1"/>
</dbReference>
<dbReference type="SUPFAM" id="SSF103088">
    <property type="entry name" value="OmpA-like"/>
    <property type="match status" value="1"/>
</dbReference>
<dbReference type="Pfam" id="PF00691">
    <property type="entry name" value="OmpA"/>
    <property type="match status" value="1"/>
</dbReference>
<gene>
    <name evidence="5" type="ORF">G7087_02045</name>
</gene>
<dbReference type="InterPro" id="IPR006665">
    <property type="entry name" value="OmpA-like"/>
</dbReference>
<dbReference type="PRINTS" id="PR01021">
    <property type="entry name" value="OMPADOMAIN"/>
</dbReference>
<dbReference type="PANTHER" id="PTHR30329:SF17">
    <property type="entry name" value="LIPOPROTEIN YFIB-RELATED"/>
    <property type="match status" value="1"/>
</dbReference>
<comment type="caution">
    <text evidence="5">The sequence shown here is derived from an EMBL/GenBank/DDBJ whole genome shotgun (WGS) entry which is preliminary data.</text>
</comment>
<comment type="subcellular location">
    <subcellularLocation>
        <location evidence="1">Cell outer membrane</location>
    </subcellularLocation>
</comment>
<keyword evidence="2 3" id="KW-0472">Membrane</keyword>
<dbReference type="PANTHER" id="PTHR30329">
    <property type="entry name" value="STATOR ELEMENT OF FLAGELLAR MOTOR COMPLEX"/>
    <property type="match status" value="1"/>
</dbReference>
<dbReference type="Gene3D" id="3.30.1330.60">
    <property type="entry name" value="OmpA-like domain"/>
    <property type="match status" value="1"/>
</dbReference>
<evidence type="ECO:0000256" key="1">
    <source>
        <dbReference type="ARBA" id="ARBA00004442"/>
    </source>
</evidence>
<evidence type="ECO:0000256" key="2">
    <source>
        <dbReference type="ARBA" id="ARBA00023136"/>
    </source>
</evidence>
<dbReference type="Proteomes" id="UP000802098">
    <property type="component" value="Unassembled WGS sequence"/>
</dbReference>
<evidence type="ECO:0000259" key="4">
    <source>
        <dbReference type="PROSITE" id="PS51123"/>
    </source>
</evidence>
<evidence type="ECO:0000256" key="3">
    <source>
        <dbReference type="PROSITE-ProRule" id="PRU00473"/>
    </source>
</evidence>
<evidence type="ECO:0000313" key="6">
    <source>
        <dbReference type="Proteomes" id="UP000802098"/>
    </source>
</evidence>
<accession>A0ABX0HQ01</accession>
<dbReference type="RefSeq" id="WP_009855299.1">
    <property type="nucleotide sequence ID" value="NZ_JAAOCD010000001.1"/>
</dbReference>
<dbReference type="InterPro" id="IPR006664">
    <property type="entry name" value="OMP_bac"/>
</dbReference>
<feature type="domain" description="OmpA-like" evidence="4">
    <location>
        <begin position="62"/>
        <end position="178"/>
    </location>
</feature>
<organism evidence="5 6">
    <name type="scientific">Rubrivivax benzoatilyticus</name>
    <dbReference type="NCBI Taxonomy" id="316997"/>
    <lineage>
        <taxon>Bacteria</taxon>
        <taxon>Pseudomonadati</taxon>
        <taxon>Pseudomonadota</taxon>
        <taxon>Betaproteobacteria</taxon>
        <taxon>Burkholderiales</taxon>
        <taxon>Sphaerotilaceae</taxon>
        <taxon>Rubrivivax</taxon>
    </lineage>
</organism>
<dbReference type="InterPro" id="IPR036737">
    <property type="entry name" value="OmpA-like_sf"/>
</dbReference>
<keyword evidence="6" id="KW-1185">Reference proteome</keyword>
<protein>
    <submittedName>
        <fullName evidence="5">OmpA family protein</fullName>
    </submittedName>
</protein>
<dbReference type="EMBL" id="JAAOCD010000001">
    <property type="protein sequence ID" value="NHK97148.1"/>
    <property type="molecule type" value="Genomic_DNA"/>
</dbReference>
<name>A0ABX0HQ01_9BURK</name>
<proteinExistence type="predicted"/>
<evidence type="ECO:0000313" key="5">
    <source>
        <dbReference type="EMBL" id="NHK97148.1"/>
    </source>
</evidence>
<dbReference type="PROSITE" id="PS51257">
    <property type="entry name" value="PROKAR_LIPOPROTEIN"/>
    <property type="match status" value="1"/>
</dbReference>
<sequence length="178" mass="19044">MTHRLGRSPSPLPATRRRTALLALAAWAVAGCQTVPPAAPPRPSFSPEQVRTLQGLGFRPEGDDWQLDLSMALLFEFDADRLAPLQIERLGRLGRELAEAGIHRMHVEGHTDNVGAASYNQALSLRRAASVARALSGAGFDAAGLQVRGLGAARPIADNTNEAGRARNRRVTLIVVAD</sequence>
<dbReference type="PRINTS" id="PR01023">
    <property type="entry name" value="NAFLGMOTY"/>
</dbReference>
<dbReference type="CDD" id="cd07185">
    <property type="entry name" value="OmpA_C-like"/>
    <property type="match status" value="1"/>
</dbReference>
<reference evidence="5 6" key="1">
    <citation type="submission" date="2020-03" db="EMBL/GenBank/DDBJ databases">
        <title>Rubrivivax benzoatilyticus JA2 (sequenced after 10 years sub-culturing).</title>
        <authorList>
            <person name="Gupta D."/>
            <person name="Chintalapati S."/>
            <person name="Chintalapati V.R."/>
        </authorList>
    </citation>
    <scope>NUCLEOTIDE SEQUENCE [LARGE SCALE GENOMIC DNA]</scope>
    <source>
        <strain evidence="5 6">JA2-Mal</strain>
    </source>
</reference>